<dbReference type="PROSITE" id="PS51353">
    <property type="entry name" value="ARSC"/>
    <property type="match status" value="1"/>
</dbReference>
<dbReference type="Pfam" id="PF03960">
    <property type="entry name" value="ArsC"/>
    <property type="match status" value="1"/>
</dbReference>
<dbReference type="OrthoDB" id="59229at2759"/>
<accession>A0A7R8ZWN2</accession>
<reference evidence="1" key="1">
    <citation type="submission" date="2020-11" db="EMBL/GenBank/DDBJ databases">
        <authorList>
            <person name="Tran Van P."/>
        </authorList>
    </citation>
    <scope>NUCLEOTIDE SEQUENCE</scope>
</reference>
<dbReference type="PANTHER" id="PTHR30041">
    <property type="entry name" value="ARSENATE REDUCTASE"/>
    <property type="match status" value="1"/>
</dbReference>
<evidence type="ECO:0000313" key="1">
    <source>
        <dbReference type="EMBL" id="CAD7239247.1"/>
    </source>
</evidence>
<dbReference type="EMBL" id="OB719835">
    <property type="protein sequence ID" value="CAD7239247.1"/>
    <property type="molecule type" value="Genomic_DNA"/>
</dbReference>
<protein>
    <submittedName>
        <fullName evidence="1">Uncharacterized protein</fullName>
    </submittedName>
</protein>
<dbReference type="InterPro" id="IPR036249">
    <property type="entry name" value="Thioredoxin-like_sf"/>
</dbReference>
<dbReference type="Gene3D" id="3.40.30.10">
    <property type="entry name" value="Glutaredoxin"/>
    <property type="match status" value="1"/>
</dbReference>
<dbReference type="SUPFAM" id="SSF52833">
    <property type="entry name" value="Thioredoxin-like"/>
    <property type="match status" value="1"/>
</dbReference>
<sequence length="93" mass="10958">MIKIYHNPRCGKSREGLALLEAQGVDFELRKYLDEPFSEKELTELIHQLGMKPIELVRTKEQIWKEEFKGKSLDDKAIIKAMLEHPRLIERPI</sequence>
<feature type="non-terminal residue" evidence="1">
    <location>
        <position position="93"/>
    </location>
</feature>
<name>A0A7R8ZWN2_9CRUS</name>
<dbReference type="PANTHER" id="PTHR30041:SF4">
    <property type="entry name" value="ARSENATE REDUCTASE"/>
    <property type="match status" value="1"/>
</dbReference>
<organism evidence="1">
    <name type="scientific">Cyprideis torosa</name>
    <dbReference type="NCBI Taxonomy" id="163714"/>
    <lineage>
        <taxon>Eukaryota</taxon>
        <taxon>Metazoa</taxon>
        <taxon>Ecdysozoa</taxon>
        <taxon>Arthropoda</taxon>
        <taxon>Crustacea</taxon>
        <taxon>Oligostraca</taxon>
        <taxon>Ostracoda</taxon>
        <taxon>Podocopa</taxon>
        <taxon>Podocopida</taxon>
        <taxon>Cytherocopina</taxon>
        <taxon>Cytheroidea</taxon>
        <taxon>Cytherideidae</taxon>
        <taxon>Cyprideis</taxon>
    </lineage>
</organism>
<dbReference type="InterPro" id="IPR006660">
    <property type="entry name" value="Arsenate_reductase-like"/>
</dbReference>
<dbReference type="AlphaFoldDB" id="A0A7R8ZWN2"/>
<gene>
    <name evidence="1" type="ORF">CTOB1V02_LOCUS17062</name>
</gene>
<proteinExistence type="predicted"/>